<evidence type="ECO:0000256" key="1">
    <source>
        <dbReference type="ARBA" id="ARBA00010105"/>
    </source>
</evidence>
<sequence length="306" mass="35201">MLKLLYPNLKVVRSRDYDVLSKCDIVIDVGGEYDPSKYRFDHHQRGFNHSVSTVIPGKPWTTKLSSAGLIYCHFGREIIKKVVEDLDSNSLEPIFDKLYEGFVQEIDGIDNGIELAANGELNYRITTNLSARVSHFNQKWNEKSFDEWAAFEKAVEYAGGEFKERILYLVNVWWPARSLVEKAIENRFQVHPTGEIIELETFCPWEEHFFQLEKQMKINPAIKYLLFTDRNGDWRVRAVPEKSGSFVLRLPLHETWRGLNKEELVLANGIEGSNFVHSSGFIGGNKTKDGALKMAVKSLELNKKNE</sequence>
<organism evidence="2 3">
    <name type="scientific">Ranatra chinensis</name>
    <dbReference type="NCBI Taxonomy" id="642074"/>
    <lineage>
        <taxon>Eukaryota</taxon>
        <taxon>Metazoa</taxon>
        <taxon>Ecdysozoa</taxon>
        <taxon>Arthropoda</taxon>
        <taxon>Hexapoda</taxon>
        <taxon>Insecta</taxon>
        <taxon>Pterygota</taxon>
        <taxon>Neoptera</taxon>
        <taxon>Paraneoptera</taxon>
        <taxon>Hemiptera</taxon>
        <taxon>Heteroptera</taxon>
        <taxon>Panheteroptera</taxon>
        <taxon>Nepomorpha</taxon>
        <taxon>Nepidae</taxon>
        <taxon>Ranatrinae</taxon>
        <taxon>Ranatra</taxon>
    </lineage>
</organism>
<accession>A0ABD0YK65</accession>
<evidence type="ECO:0000313" key="2">
    <source>
        <dbReference type="EMBL" id="KAL1131671.1"/>
    </source>
</evidence>
<proteinExistence type="inferred from homology"/>
<gene>
    <name evidence="2" type="ORF">AAG570_011284</name>
</gene>
<comment type="similarity">
    <text evidence="1">Belongs to the MYG1 family.</text>
</comment>
<protein>
    <recommendedName>
        <fullName evidence="4">Metal-dependent protein hydrolase</fullName>
    </recommendedName>
</protein>
<dbReference type="InterPro" id="IPR003226">
    <property type="entry name" value="MYG1_exonuclease"/>
</dbReference>
<comment type="caution">
    <text evidence="2">The sequence shown here is derived from an EMBL/GenBank/DDBJ whole genome shotgun (WGS) entry which is preliminary data.</text>
</comment>
<dbReference type="PANTHER" id="PTHR11215">
    <property type="entry name" value="METAL DEPENDENT HYDROLASE - RELATED"/>
    <property type="match status" value="1"/>
</dbReference>
<dbReference type="Pfam" id="PF03690">
    <property type="entry name" value="MYG1_exonuc"/>
    <property type="match status" value="1"/>
</dbReference>
<evidence type="ECO:0008006" key="4">
    <source>
        <dbReference type="Google" id="ProtNLM"/>
    </source>
</evidence>
<evidence type="ECO:0000313" key="3">
    <source>
        <dbReference type="Proteomes" id="UP001558652"/>
    </source>
</evidence>
<reference evidence="2 3" key="1">
    <citation type="submission" date="2024-07" db="EMBL/GenBank/DDBJ databases">
        <title>Chromosome-level genome assembly of the water stick insect Ranatra chinensis (Heteroptera: Nepidae).</title>
        <authorList>
            <person name="Liu X."/>
        </authorList>
    </citation>
    <scope>NUCLEOTIDE SEQUENCE [LARGE SCALE GENOMIC DNA]</scope>
    <source>
        <strain evidence="2">Cailab_2021Rc</strain>
        <tissue evidence="2">Muscle</tissue>
    </source>
</reference>
<keyword evidence="3" id="KW-1185">Reference proteome</keyword>
<dbReference type="AlphaFoldDB" id="A0ABD0YK65"/>
<dbReference type="Proteomes" id="UP001558652">
    <property type="component" value="Unassembled WGS sequence"/>
</dbReference>
<dbReference type="EMBL" id="JBFDAA010000006">
    <property type="protein sequence ID" value="KAL1131671.1"/>
    <property type="molecule type" value="Genomic_DNA"/>
</dbReference>
<dbReference type="PANTHER" id="PTHR11215:SF1">
    <property type="entry name" value="MYG1 EXONUCLEASE"/>
    <property type="match status" value="1"/>
</dbReference>
<name>A0ABD0YK65_9HEMI</name>